<keyword evidence="3" id="KW-1185">Reference proteome</keyword>
<gene>
    <name evidence="2" type="ORF">PoB_001755200</name>
</gene>
<name>A0AAV3Z985_9GAST</name>
<reference evidence="2 3" key="1">
    <citation type="journal article" date="2021" name="Elife">
        <title>Chloroplast acquisition without the gene transfer in kleptoplastic sea slugs, Plakobranchus ocellatus.</title>
        <authorList>
            <person name="Maeda T."/>
            <person name="Takahashi S."/>
            <person name="Yoshida T."/>
            <person name="Shimamura S."/>
            <person name="Takaki Y."/>
            <person name="Nagai Y."/>
            <person name="Toyoda A."/>
            <person name="Suzuki Y."/>
            <person name="Arimoto A."/>
            <person name="Ishii H."/>
            <person name="Satoh N."/>
            <person name="Nishiyama T."/>
            <person name="Hasebe M."/>
            <person name="Maruyama T."/>
            <person name="Minagawa J."/>
            <person name="Obokata J."/>
            <person name="Shigenobu S."/>
        </authorList>
    </citation>
    <scope>NUCLEOTIDE SEQUENCE [LARGE SCALE GENOMIC DNA]</scope>
</reference>
<dbReference type="EMBL" id="BLXT01002087">
    <property type="protein sequence ID" value="GFN91046.1"/>
    <property type="molecule type" value="Genomic_DNA"/>
</dbReference>
<protein>
    <submittedName>
        <fullName evidence="2">Uncharacterized protein</fullName>
    </submittedName>
</protein>
<dbReference type="AlphaFoldDB" id="A0AAV3Z985"/>
<evidence type="ECO:0000313" key="3">
    <source>
        <dbReference type="Proteomes" id="UP000735302"/>
    </source>
</evidence>
<organism evidence="2 3">
    <name type="scientific">Plakobranchus ocellatus</name>
    <dbReference type="NCBI Taxonomy" id="259542"/>
    <lineage>
        <taxon>Eukaryota</taxon>
        <taxon>Metazoa</taxon>
        <taxon>Spiralia</taxon>
        <taxon>Lophotrochozoa</taxon>
        <taxon>Mollusca</taxon>
        <taxon>Gastropoda</taxon>
        <taxon>Heterobranchia</taxon>
        <taxon>Euthyneura</taxon>
        <taxon>Panpulmonata</taxon>
        <taxon>Sacoglossa</taxon>
        <taxon>Placobranchoidea</taxon>
        <taxon>Plakobranchidae</taxon>
        <taxon>Plakobranchus</taxon>
    </lineage>
</organism>
<evidence type="ECO:0000256" key="1">
    <source>
        <dbReference type="SAM" id="MobiDB-lite"/>
    </source>
</evidence>
<accession>A0AAV3Z985</accession>
<feature type="region of interest" description="Disordered" evidence="1">
    <location>
        <begin position="27"/>
        <end position="75"/>
    </location>
</feature>
<comment type="caution">
    <text evidence="2">The sequence shown here is derived from an EMBL/GenBank/DDBJ whole genome shotgun (WGS) entry which is preliminary data.</text>
</comment>
<dbReference type="Proteomes" id="UP000735302">
    <property type="component" value="Unassembled WGS sequence"/>
</dbReference>
<evidence type="ECO:0000313" key="2">
    <source>
        <dbReference type="EMBL" id="GFN91046.1"/>
    </source>
</evidence>
<sequence>MIYTETFATLCLLTKQSTPSEWRIASPQEGDLRLYSPPSGQGADDGARTRNRRVSADLRADSRATVLPTPPSQVA</sequence>
<proteinExistence type="predicted"/>